<dbReference type="AlphaFoldDB" id="A0AAN9SVG7"/>
<evidence type="ECO:0000256" key="2">
    <source>
        <dbReference type="ARBA" id="ARBA00023157"/>
    </source>
</evidence>
<sequence length="572" mass="65373">MKLKREKVLALMHLWMWWSNCIHVNAADDSVKPGDRLNLSETSRLYSENRKYYLTLSDGYLTVNHEYIGQKIVVWIDYTNQPVEGNSAVLSLNHSGVLKIESQLGDSIIICSPRQPINNTVATILDTGNFVLQQLHPNGTNTTLWQSFDYSFRNLLPSMKLGVNHKTGHRWIVVSYFANILAYPGTFSLEWEPMGKELVIRRRGIVCWRSGKLRNNRFENIPEDAQRMLKYTIVSNVDEDSFSFTATNNEDVIWAISNDGELVDYDRTLASADMCYGYNDTNGCQRWQDIPMCRHRGDVFQRITGHFYNGLWSELNDTYDSPGCRDICWSNCICAGYKEYYPDGSGCTFFNSELGGYTLDNGGEKFYMLRNLTHRSGNSTTKSSQTPGIQRWKWISAVIASAVFFVCFTILCLVLKKRNYTLQEKKRKEKAMMMSPSTSRNESSALKDFEDALEKGHLKVFNYASIMIATNGFSAENKIGQGGFGDVYKSFDPNEVQRCIHVALLCVEHYANDRPTMSDIISMLTNKSARIYLPKRPAFYVQRDIYDEKFSSKEECTASTEDITSFNGIESK</sequence>
<keyword evidence="8" id="KW-1185">Reference proteome</keyword>
<dbReference type="InterPro" id="IPR036426">
    <property type="entry name" value="Bulb-type_lectin_dom_sf"/>
</dbReference>
<feature type="chain" id="PRO_5042897107" description="Bulb-type lectin domain-containing protein" evidence="5">
    <location>
        <begin position="28"/>
        <end position="572"/>
    </location>
</feature>
<dbReference type="InterPro" id="IPR003609">
    <property type="entry name" value="Pan_app"/>
</dbReference>
<dbReference type="Proteomes" id="UP001386955">
    <property type="component" value="Unassembled WGS sequence"/>
</dbReference>
<keyword evidence="2" id="KW-1015">Disulfide bond</keyword>
<evidence type="ECO:0000256" key="1">
    <source>
        <dbReference type="ARBA" id="ARBA00022729"/>
    </source>
</evidence>
<evidence type="ECO:0000313" key="7">
    <source>
        <dbReference type="EMBL" id="KAK7405404.1"/>
    </source>
</evidence>
<dbReference type="PANTHER" id="PTHR32444:SF183">
    <property type="entry name" value="APPLE DOMAIN-CONTAINING PROTEIN"/>
    <property type="match status" value="1"/>
</dbReference>
<accession>A0AAN9SVG7</accession>
<gene>
    <name evidence="7" type="ORF">VNO78_06673</name>
</gene>
<dbReference type="InterPro" id="IPR001480">
    <property type="entry name" value="Bulb-type_lectin_dom"/>
</dbReference>
<evidence type="ECO:0000256" key="4">
    <source>
        <dbReference type="SAM" id="Phobius"/>
    </source>
</evidence>
<dbReference type="PANTHER" id="PTHR32444">
    <property type="entry name" value="BULB-TYPE LECTIN DOMAIN-CONTAINING PROTEIN"/>
    <property type="match status" value="1"/>
</dbReference>
<feature type="signal peptide" evidence="5">
    <location>
        <begin position="1"/>
        <end position="27"/>
    </location>
</feature>
<keyword evidence="1 5" id="KW-0732">Signal</keyword>
<dbReference type="SMART" id="SM00108">
    <property type="entry name" value="B_lectin"/>
    <property type="match status" value="1"/>
</dbReference>
<keyword evidence="4" id="KW-0472">Membrane</keyword>
<dbReference type="InterPro" id="IPR011009">
    <property type="entry name" value="Kinase-like_dom_sf"/>
</dbReference>
<proteinExistence type="predicted"/>
<evidence type="ECO:0000256" key="5">
    <source>
        <dbReference type="SAM" id="SignalP"/>
    </source>
</evidence>
<reference evidence="7 8" key="1">
    <citation type="submission" date="2024-01" db="EMBL/GenBank/DDBJ databases">
        <title>The genomes of 5 underutilized Papilionoideae crops provide insights into root nodulation and disease resistanc.</title>
        <authorList>
            <person name="Jiang F."/>
        </authorList>
    </citation>
    <scope>NUCLEOTIDE SEQUENCE [LARGE SCALE GENOMIC DNA]</scope>
    <source>
        <strain evidence="7">DUOXIRENSHENG_FW03</strain>
        <tissue evidence="7">Leaves</tissue>
    </source>
</reference>
<keyword evidence="4" id="KW-1133">Transmembrane helix</keyword>
<dbReference type="Gene3D" id="3.30.200.20">
    <property type="entry name" value="Phosphorylase Kinase, domain 1"/>
    <property type="match status" value="1"/>
</dbReference>
<evidence type="ECO:0000313" key="8">
    <source>
        <dbReference type="Proteomes" id="UP001386955"/>
    </source>
</evidence>
<dbReference type="SUPFAM" id="SSF56112">
    <property type="entry name" value="Protein kinase-like (PK-like)"/>
    <property type="match status" value="1"/>
</dbReference>
<name>A0AAN9SVG7_PSOTE</name>
<dbReference type="Pfam" id="PF01453">
    <property type="entry name" value="B_lectin"/>
    <property type="match status" value="1"/>
</dbReference>
<protein>
    <recommendedName>
        <fullName evidence="6">Bulb-type lectin domain-containing protein</fullName>
    </recommendedName>
</protein>
<dbReference type="Gene3D" id="2.90.10.10">
    <property type="entry name" value="Bulb-type lectin domain"/>
    <property type="match status" value="1"/>
</dbReference>
<organism evidence="7 8">
    <name type="scientific">Psophocarpus tetragonolobus</name>
    <name type="common">Winged bean</name>
    <name type="synonym">Dolichos tetragonolobus</name>
    <dbReference type="NCBI Taxonomy" id="3891"/>
    <lineage>
        <taxon>Eukaryota</taxon>
        <taxon>Viridiplantae</taxon>
        <taxon>Streptophyta</taxon>
        <taxon>Embryophyta</taxon>
        <taxon>Tracheophyta</taxon>
        <taxon>Spermatophyta</taxon>
        <taxon>Magnoliopsida</taxon>
        <taxon>eudicotyledons</taxon>
        <taxon>Gunneridae</taxon>
        <taxon>Pentapetalae</taxon>
        <taxon>rosids</taxon>
        <taxon>fabids</taxon>
        <taxon>Fabales</taxon>
        <taxon>Fabaceae</taxon>
        <taxon>Papilionoideae</taxon>
        <taxon>50 kb inversion clade</taxon>
        <taxon>NPAAA clade</taxon>
        <taxon>indigoferoid/millettioid clade</taxon>
        <taxon>Phaseoleae</taxon>
        <taxon>Psophocarpus</taxon>
    </lineage>
</organism>
<dbReference type="EMBL" id="JAYMYS010000002">
    <property type="protein sequence ID" value="KAK7405404.1"/>
    <property type="molecule type" value="Genomic_DNA"/>
</dbReference>
<feature type="domain" description="Bulb-type lectin" evidence="6">
    <location>
        <begin position="28"/>
        <end position="145"/>
    </location>
</feature>
<comment type="caution">
    <text evidence="7">The sequence shown here is derived from an EMBL/GenBank/DDBJ whole genome shotgun (WGS) entry which is preliminary data.</text>
</comment>
<evidence type="ECO:0000259" key="6">
    <source>
        <dbReference type="PROSITE" id="PS50927"/>
    </source>
</evidence>
<dbReference type="Pfam" id="PF08276">
    <property type="entry name" value="PAN_2"/>
    <property type="match status" value="1"/>
</dbReference>
<evidence type="ECO:0000256" key="3">
    <source>
        <dbReference type="ARBA" id="ARBA00023180"/>
    </source>
</evidence>
<feature type="transmembrane region" description="Helical" evidence="4">
    <location>
        <begin position="394"/>
        <end position="415"/>
    </location>
</feature>
<keyword evidence="4" id="KW-0812">Transmembrane</keyword>
<dbReference type="PROSITE" id="PS50927">
    <property type="entry name" value="BULB_LECTIN"/>
    <property type="match status" value="1"/>
</dbReference>
<dbReference type="SUPFAM" id="SSF51110">
    <property type="entry name" value="alpha-D-mannose-specific plant lectins"/>
    <property type="match status" value="1"/>
</dbReference>
<keyword evidence="3" id="KW-0325">Glycoprotein</keyword>